<reference evidence="3 4" key="1">
    <citation type="submission" date="2012-09" db="EMBL/GenBank/DDBJ databases">
        <title>Genome Sequence of alkane-degrading Bacterium Alcanivorax sp. 19-m-6.</title>
        <authorList>
            <person name="Lai Q."/>
            <person name="Shao Z."/>
        </authorList>
    </citation>
    <scope>NUCLEOTIDE SEQUENCE [LARGE SCALE GENOMIC DNA]</scope>
    <source>
        <strain evidence="3 4">19-m-6</strain>
    </source>
</reference>
<feature type="signal peptide" evidence="2">
    <location>
        <begin position="1"/>
        <end position="17"/>
    </location>
</feature>
<feature type="region of interest" description="Disordered" evidence="1">
    <location>
        <begin position="95"/>
        <end position="114"/>
    </location>
</feature>
<feature type="region of interest" description="Disordered" evidence="1">
    <location>
        <begin position="19"/>
        <end position="45"/>
    </location>
</feature>
<evidence type="ECO:0000313" key="3">
    <source>
        <dbReference type="EMBL" id="KGD63887.1"/>
    </source>
</evidence>
<dbReference type="Proteomes" id="UP000029444">
    <property type="component" value="Unassembled WGS sequence"/>
</dbReference>
<dbReference type="EMBL" id="ARXV01000013">
    <property type="protein sequence ID" value="KGD63887.1"/>
    <property type="molecule type" value="Genomic_DNA"/>
</dbReference>
<keyword evidence="4" id="KW-1185">Reference proteome</keyword>
<feature type="compositionally biased region" description="Pro residues" evidence="1">
    <location>
        <begin position="179"/>
        <end position="209"/>
    </location>
</feature>
<proteinExistence type="predicted"/>
<accession>A0A095SH61</accession>
<protein>
    <recommendedName>
        <fullName evidence="5">Lipoprotein SmpA/OmlA domain-containing protein</fullName>
    </recommendedName>
</protein>
<dbReference type="AlphaFoldDB" id="A0A095SH61"/>
<feature type="chain" id="PRO_5001910981" description="Lipoprotein SmpA/OmlA domain-containing protein" evidence="2">
    <location>
        <begin position="18"/>
        <end position="316"/>
    </location>
</feature>
<dbReference type="PATRIC" id="fig|1177154.3.peg.2914"/>
<sequence length="316" mass="32806">MPLLAIAALVVPAAALSAEPPKRGLTESQVRSQLGAPNSTRGPVGTPAITRWNYNGFTVYFENGISLHTVVDRPAQQAPQVVSDTTALPPIEEKEVQAAPEQTTPQPSSAPAAEGEMAFDPITGRFISAEDSAATDTPEKPEAEAPVEPVAAEQPQAEPEQAAEEATTETVASPEPKPEPAPAPAPAPEAAPAPQAEPTPAPAATPPAEPANDSEFRFDPVTGRIIIAGQETPEEAAARAETEATLVKAKEEAAKASAEEAVADRKAEAEAKVNNTKKEAESSAKEAAEEASEAVDEAAEEAEEDGGFYIDWGARQ</sequence>
<name>A0A095SH61_9GAMM</name>
<organism evidence="3 4">
    <name type="scientific">Alcanivorax nanhaiticus</name>
    <dbReference type="NCBI Taxonomy" id="1177154"/>
    <lineage>
        <taxon>Bacteria</taxon>
        <taxon>Pseudomonadati</taxon>
        <taxon>Pseudomonadota</taxon>
        <taxon>Gammaproteobacteria</taxon>
        <taxon>Oceanospirillales</taxon>
        <taxon>Alcanivoracaceae</taxon>
        <taxon>Alcanivorax</taxon>
    </lineage>
</organism>
<feature type="compositionally biased region" description="Basic and acidic residues" evidence="1">
    <location>
        <begin position="251"/>
        <end position="288"/>
    </location>
</feature>
<feature type="compositionally biased region" description="Polar residues" evidence="1">
    <location>
        <begin position="26"/>
        <end position="41"/>
    </location>
</feature>
<dbReference type="STRING" id="1177154.Y5S_02877"/>
<keyword evidence="2" id="KW-0732">Signal</keyword>
<evidence type="ECO:0000256" key="2">
    <source>
        <dbReference type="SAM" id="SignalP"/>
    </source>
</evidence>
<feature type="compositionally biased region" description="Acidic residues" evidence="1">
    <location>
        <begin position="289"/>
        <end position="306"/>
    </location>
</feature>
<comment type="caution">
    <text evidence="3">The sequence shown here is derived from an EMBL/GenBank/DDBJ whole genome shotgun (WGS) entry which is preliminary data.</text>
</comment>
<feature type="region of interest" description="Disordered" evidence="1">
    <location>
        <begin position="131"/>
        <end position="221"/>
    </location>
</feature>
<feature type="compositionally biased region" description="Polar residues" evidence="1">
    <location>
        <begin position="100"/>
        <end position="109"/>
    </location>
</feature>
<feature type="compositionally biased region" description="Low complexity" evidence="1">
    <location>
        <begin position="144"/>
        <end position="160"/>
    </location>
</feature>
<dbReference type="eggNOG" id="ENOG5033G87">
    <property type="taxonomic scope" value="Bacteria"/>
</dbReference>
<evidence type="ECO:0000256" key="1">
    <source>
        <dbReference type="SAM" id="MobiDB-lite"/>
    </source>
</evidence>
<evidence type="ECO:0008006" key="5">
    <source>
        <dbReference type="Google" id="ProtNLM"/>
    </source>
</evidence>
<feature type="region of interest" description="Disordered" evidence="1">
    <location>
        <begin position="251"/>
        <end position="316"/>
    </location>
</feature>
<gene>
    <name evidence="3" type="ORF">Y5S_02877</name>
</gene>
<evidence type="ECO:0000313" key="4">
    <source>
        <dbReference type="Proteomes" id="UP000029444"/>
    </source>
</evidence>